<dbReference type="Pfam" id="PF07661">
    <property type="entry name" value="MORN_2"/>
    <property type="match status" value="3"/>
</dbReference>
<protein>
    <submittedName>
        <fullName evidence="1">MORN repeat protein</fullName>
    </submittedName>
</protein>
<evidence type="ECO:0000313" key="1">
    <source>
        <dbReference type="EMBL" id="TCN67637.1"/>
    </source>
</evidence>
<proteinExistence type="predicted"/>
<dbReference type="Gene3D" id="2.20.110.10">
    <property type="entry name" value="Histone H3 K4-specific methyltransferase SET7/9 N-terminal domain"/>
    <property type="match status" value="2"/>
</dbReference>
<gene>
    <name evidence="1" type="ORF">CLV25_10796</name>
</gene>
<organism evidence="1 2">
    <name type="scientific">Acetobacteroides hydrogenigenes</name>
    <dbReference type="NCBI Taxonomy" id="979970"/>
    <lineage>
        <taxon>Bacteria</taxon>
        <taxon>Pseudomonadati</taxon>
        <taxon>Bacteroidota</taxon>
        <taxon>Bacteroidia</taxon>
        <taxon>Bacteroidales</taxon>
        <taxon>Rikenellaceae</taxon>
        <taxon>Acetobacteroides</taxon>
    </lineage>
</organism>
<dbReference type="EMBL" id="SLWB01000007">
    <property type="protein sequence ID" value="TCN67637.1"/>
    <property type="molecule type" value="Genomic_DNA"/>
</dbReference>
<comment type="caution">
    <text evidence="1">The sequence shown here is derived from an EMBL/GenBank/DDBJ whole genome shotgun (WGS) entry which is preliminary data.</text>
</comment>
<dbReference type="SUPFAM" id="SSF82185">
    <property type="entry name" value="Histone H3 K4-specific methyltransferase SET7/9 N-terminal domain"/>
    <property type="match status" value="1"/>
</dbReference>
<dbReference type="PROSITE" id="PS51257">
    <property type="entry name" value="PROKAR_LIPOPROTEIN"/>
    <property type="match status" value="1"/>
</dbReference>
<evidence type="ECO:0000313" key="2">
    <source>
        <dbReference type="Proteomes" id="UP000294830"/>
    </source>
</evidence>
<dbReference type="AlphaFoldDB" id="A0A4R2EHT5"/>
<dbReference type="Proteomes" id="UP000294830">
    <property type="component" value="Unassembled WGS sequence"/>
</dbReference>
<sequence length="224" mass="25596">MKITSIICSLLLIICSCNKPHSTLTINGVKFDVEGTMEKGIAKCYYKNGTLKAYAEVSDSMLNGKYVEYYDNGKIKREYNHKNGQVDGPSRMYYKTGKLFEKGLFKDGYSVGTTIRYSFDGSKIAEIEYQNNEMVSLTEYHKGNPVKYRFNIKVHDNSMVSRSTYYFSVSPEPKMVKYYVKSEGRALLLNGDSYTLFKEPGQKFDFVVKGVSQYGIPFKLTARK</sequence>
<dbReference type="InterPro" id="IPR011652">
    <property type="entry name" value="MORN_2"/>
</dbReference>
<keyword evidence="2" id="KW-1185">Reference proteome</keyword>
<name>A0A4R2EHT5_9BACT</name>
<dbReference type="OrthoDB" id="1073198at2"/>
<reference evidence="1 2" key="1">
    <citation type="submission" date="2019-03" db="EMBL/GenBank/DDBJ databases">
        <title>Genomic Encyclopedia of Archaeal and Bacterial Type Strains, Phase II (KMG-II): from individual species to whole genera.</title>
        <authorList>
            <person name="Goeker M."/>
        </authorList>
    </citation>
    <scope>NUCLEOTIDE SEQUENCE [LARGE SCALE GENOMIC DNA]</scope>
    <source>
        <strain evidence="1 2">RL-C</strain>
    </source>
</reference>
<dbReference type="RefSeq" id="WP_131839274.1">
    <property type="nucleotide sequence ID" value="NZ_SLWB01000007.1"/>
</dbReference>
<accession>A0A4R2EHT5</accession>